<dbReference type="PRINTS" id="PR00325">
    <property type="entry name" value="GERMIN"/>
</dbReference>
<evidence type="ECO:0000313" key="16">
    <source>
        <dbReference type="EMBL" id="OAP03602.1"/>
    </source>
</evidence>
<evidence type="ECO:0000259" key="15">
    <source>
        <dbReference type="SMART" id="SM00835"/>
    </source>
</evidence>
<evidence type="ECO:0000256" key="4">
    <source>
        <dbReference type="ARBA" id="ARBA00022523"/>
    </source>
</evidence>
<feature type="chain" id="PRO_5019615812" description="Germin-like protein" evidence="14">
    <location>
        <begin position="25"/>
        <end position="240"/>
    </location>
</feature>
<feature type="binding site" evidence="12">
    <location>
        <position position="179"/>
    </location>
    <ligand>
        <name>Mn(2+)</name>
        <dbReference type="ChEBI" id="CHEBI:29035"/>
    </ligand>
</feature>
<evidence type="ECO:0000256" key="2">
    <source>
        <dbReference type="ARBA" id="ARBA00004271"/>
    </source>
</evidence>
<dbReference type="GO" id="GO:0048046">
    <property type="term" value="C:apoplast"/>
    <property type="evidence" value="ECO:0007669"/>
    <property type="project" value="UniProtKB-SubCell"/>
</dbReference>
<sequence>MEGLLQFLLAKIILLALASSFVYCYDPSPLQDYCVATNETNGGNLPMCCTYMAPLIFFNLVYVNGEFCKDPKRVTTNDFYTSGLNVPGNTIIGPGARNTVVDVERLPGLNTLGVDIARYDFAPGGLDPPHTHPRGSQIFLVMKGKLFVGFVSSNEYNYTLFTKVLYPGDVFVFPKGLIHFHANIGETNAVVISAGGSQDPGRIIIGDAVFGSKPLIDPKVLAKAFALDYNKVKYLQTVFS</sequence>
<feature type="binding site" evidence="12">
    <location>
        <position position="130"/>
    </location>
    <ligand>
        <name>Mn(2+)</name>
        <dbReference type="ChEBI" id="CHEBI:29035"/>
    </ligand>
</feature>
<dbReference type="SMART" id="SM00835">
    <property type="entry name" value="Cupin_1"/>
    <property type="match status" value="1"/>
</dbReference>
<evidence type="ECO:0000256" key="8">
    <source>
        <dbReference type="ARBA" id="ARBA00023157"/>
    </source>
</evidence>
<reference evidence="17" key="1">
    <citation type="journal article" date="2016" name="Proc. Natl. Acad. Sci. U.S.A.">
        <title>Chromosome-level assembly of Arabidopsis thaliana Ler reveals the extent of translocation and inversion polymorphisms.</title>
        <authorList>
            <person name="Zapata L."/>
            <person name="Ding J."/>
            <person name="Willing E.M."/>
            <person name="Hartwig B."/>
            <person name="Bezdan D."/>
            <person name="Jiao W.B."/>
            <person name="Patel V."/>
            <person name="Velikkakam James G."/>
            <person name="Koornneef M."/>
            <person name="Ossowski S."/>
            <person name="Schneeberger K."/>
        </authorList>
    </citation>
    <scope>NUCLEOTIDE SEQUENCE [LARGE SCALE GENOMIC DNA]</scope>
    <source>
        <strain evidence="17">cv. Landsberg erecta</strain>
    </source>
</reference>
<evidence type="ECO:0000256" key="5">
    <source>
        <dbReference type="ARBA" id="ARBA00022525"/>
    </source>
</evidence>
<keyword evidence="7 14" id="KW-0732">Signal</keyword>
<evidence type="ECO:0000313" key="17">
    <source>
        <dbReference type="Proteomes" id="UP000078284"/>
    </source>
</evidence>
<comment type="subcellular location">
    <subcellularLocation>
        <location evidence="2 14">Secreted</location>
        <location evidence="2 14">Extracellular space</location>
        <location evidence="2 14">Apoplast</location>
    </subcellularLocation>
</comment>
<dbReference type="CDD" id="cd02241">
    <property type="entry name" value="cupin_OxOx"/>
    <property type="match status" value="1"/>
</dbReference>
<organism evidence="16 17">
    <name type="scientific">Arabidopsis thaliana</name>
    <name type="common">Mouse-ear cress</name>
    <dbReference type="NCBI Taxonomy" id="3702"/>
    <lineage>
        <taxon>Eukaryota</taxon>
        <taxon>Viridiplantae</taxon>
        <taxon>Streptophyta</taxon>
        <taxon>Embryophyta</taxon>
        <taxon>Tracheophyta</taxon>
        <taxon>Spermatophyta</taxon>
        <taxon>Magnoliopsida</taxon>
        <taxon>eudicotyledons</taxon>
        <taxon>Gunneridae</taxon>
        <taxon>Pentapetalae</taxon>
        <taxon>rosids</taxon>
        <taxon>malvids</taxon>
        <taxon>Brassicales</taxon>
        <taxon>Brassicaceae</taxon>
        <taxon>Camelineae</taxon>
        <taxon>Arabidopsis</taxon>
    </lineage>
</organism>
<keyword evidence="4 14" id="KW-0052">Apoplast</keyword>
<feature type="disulfide bond" evidence="13">
    <location>
        <begin position="34"/>
        <end position="68"/>
    </location>
</feature>
<dbReference type="InterPro" id="IPR001929">
    <property type="entry name" value="Germin"/>
</dbReference>
<keyword evidence="8 13" id="KW-1015">Disulfide bond</keyword>
<evidence type="ECO:0000256" key="14">
    <source>
        <dbReference type="RuleBase" id="RU366015"/>
    </source>
</evidence>
<evidence type="ECO:0000256" key="7">
    <source>
        <dbReference type="ARBA" id="ARBA00022729"/>
    </source>
</evidence>
<evidence type="ECO:0000256" key="3">
    <source>
        <dbReference type="ARBA" id="ARBA00007456"/>
    </source>
</evidence>
<keyword evidence="10 11" id="KW-0464">Manganese</keyword>
<evidence type="ECO:0000256" key="1">
    <source>
        <dbReference type="ARBA" id="ARBA00003629"/>
    </source>
</evidence>
<evidence type="ECO:0000256" key="9">
    <source>
        <dbReference type="ARBA" id="ARBA00023180"/>
    </source>
</evidence>
<feature type="domain" description="Cupin type-1" evidence="15">
    <location>
        <begin position="82"/>
        <end position="233"/>
    </location>
</feature>
<evidence type="ECO:0000256" key="10">
    <source>
        <dbReference type="ARBA" id="ARBA00023211"/>
    </source>
</evidence>
<dbReference type="ExpressionAtlas" id="A0A178VFE6">
    <property type="expression patterns" value="baseline and differential"/>
</dbReference>
<evidence type="ECO:0000256" key="13">
    <source>
        <dbReference type="PIRSR" id="PIRSR601929-3"/>
    </source>
</evidence>
<comment type="similarity">
    <text evidence="3 14">Belongs to the germin family.</text>
</comment>
<dbReference type="EMBL" id="LUHQ01000003">
    <property type="protein sequence ID" value="OAP03602.1"/>
    <property type="molecule type" value="Genomic_DNA"/>
</dbReference>
<feature type="binding site" evidence="12">
    <location>
        <position position="132"/>
    </location>
    <ligand>
        <name>Mn(2+)</name>
        <dbReference type="ChEBI" id="CHEBI:29035"/>
    </ligand>
</feature>
<keyword evidence="6 11" id="KW-0479">Metal-binding</keyword>
<evidence type="ECO:0000256" key="12">
    <source>
        <dbReference type="PIRSR" id="PIRSR601929-2"/>
    </source>
</evidence>
<comment type="function">
    <text evidence="1">May play a role in plant defense. Probably has no oxalate oxidase activity even if the active site is conserved.</text>
</comment>
<feature type="binding site" evidence="11">
    <location>
        <position position="132"/>
    </location>
    <ligand>
        <name>oxalate</name>
        <dbReference type="ChEBI" id="CHEBI:30623"/>
    </ligand>
</feature>
<dbReference type="FunFam" id="2.60.120.10:FF:000005">
    <property type="entry name" value="Germin-like protein subfamily 1 member 8"/>
    <property type="match status" value="1"/>
</dbReference>
<name>A0A178VFE6_ARATH</name>
<comment type="caution">
    <text evidence="16">The sequence shown here is derived from an EMBL/GenBank/DDBJ whole genome shotgun (WGS) entry which is preliminary data.</text>
</comment>
<dbReference type="InterPro" id="IPR006045">
    <property type="entry name" value="Cupin_1"/>
</dbReference>
<protein>
    <recommendedName>
        <fullName evidence="14">Germin-like protein</fullName>
    </recommendedName>
</protein>
<gene>
    <name evidence="16" type="ordered locus">AXX17_At3g03590</name>
</gene>
<keyword evidence="5 14" id="KW-0964">Secreted</keyword>
<evidence type="ECO:0000256" key="11">
    <source>
        <dbReference type="PIRSR" id="PIRSR601929-1"/>
    </source>
</evidence>
<dbReference type="Pfam" id="PF00190">
    <property type="entry name" value="Cupin_1"/>
    <property type="match status" value="1"/>
</dbReference>
<dbReference type="AlphaFoldDB" id="A0A178VFE6"/>
<dbReference type="Proteomes" id="UP000078284">
    <property type="component" value="Chromosome 3"/>
</dbReference>
<dbReference type="PANTHER" id="PTHR31238">
    <property type="entry name" value="GERMIN-LIKE PROTEIN SUBFAMILY 3 MEMBER 3"/>
    <property type="match status" value="1"/>
</dbReference>
<proteinExistence type="inferred from homology"/>
<dbReference type="InterPro" id="IPR014710">
    <property type="entry name" value="RmlC-like_jellyroll"/>
</dbReference>
<accession>A0A178VFE6</accession>
<feature type="signal peptide" evidence="14">
    <location>
        <begin position="1"/>
        <end position="24"/>
    </location>
</feature>
<dbReference type="GO" id="GO:0030145">
    <property type="term" value="F:manganese ion binding"/>
    <property type="evidence" value="ECO:0007669"/>
    <property type="project" value="UniProtKB-UniRule"/>
</dbReference>
<evidence type="ECO:0000256" key="6">
    <source>
        <dbReference type="ARBA" id="ARBA00022723"/>
    </source>
</evidence>
<dbReference type="InterPro" id="IPR011051">
    <property type="entry name" value="RmlC_Cupin_sf"/>
</dbReference>
<keyword evidence="9" id="KW-0325">Glycoprotein</keyword>
<dbReference type="Gene3D" id="2.60.120.10">
    <property type="entry name" value="Jelly Rolls"/>
    <property type="match status" value="1"/>
</dbReference>
<dbReference type="SUPFAM" id="SSF51182">
    <property type="entry name" value="RmlC-like cupins"/>
    <property type="match status" value="1"/>
</dbReference>